<proteinExistence type="predicted"/>
<accession>A0A0G1NTM7</accession>
<dbReference type="InterPro" id="IPR001509">
    <property type="entry name" value="Epimerase_deHydtase"/>
</dbReference>
<name>A0A0G1NTM7_9BACT</name>
<dbReference type="SUPFAM" id="SSF51735">
    <property type="entry name" value="NAD(P)-binding Rossmann-fold domains"/>
    <property type="match status" value="1"/>
</dbReference>
<dbReference type="InterPro" id="IPR050177">
    <property type="entry name" value="Lipid_A_modif_metabolic_enz"/>
</dbReference>
<evidence type="ECO:0000313" key="2">
    <source>
        <dbReference type="EMBL" id="KKU23632.1"/>
    </source>
</evidence>
<dbReference type="Pfam" id="PF01370">
    <property type="entry name" value="Epimerase"/>
    <property type="match status" value="1"/>
</dbReference>
<reference evidence="2 3" key="1">
    <citation type="journal article" date="2015" name="Nature">
        <title>rRNA introns, odd ribosomes, and small enigmatic genomes across a large radiation of phyla.</title>
        <authorList>
            <person name="Brown C.T."/>
            <person name="Hug L.A."/>
            <person name="Thomas B.C."/>
            <person name="Sharon I."/>
            <person name="Castelle C.J."/>
            <person name="Singh A."/>
            <person name="Wilkins M.J."/>
            <person name="Williams K.H."/>
            <person name="Banfield J.F."/>
        </authorList>
    </citation>
    <scope>NUCLEOTIDE SEQUENCE [LARGE SCALE GENOMIC DNA]</scope>
</reference>
<evidence type="ECO:0000259" key="1">
    <source>
        <dbReference type="Pfam" id="PF01370"/>
    </source>
</evidence>
<dbReference type="CDD" id="cd08946">
    <property type="entry name" value="SDR_e"/>
    <property type="match status" value="1"/>
</dbReference>
<dbReference type="PANTHER" id="PTHR43245:SF13">
    <property type="entry name" value="UDP-D-APIOSE_UDP-D-XYLOSE SYNTHASE 2"/>
    <property type="match status" value="1"/>
</dbReference>
<comment type="caution">
    <text evidence="2">The sequence shown here is derived from an EMBL/GenBank/DDBJ whole genome shotgun (WGS) entry which is preliminary data.</text>
</comment>
<dbReference type="AlphaFoldDB" id="A0A0G1NTM7"/>
<dbReference type="Gene3D" id="3.40.50.720">
    <property type="entry name" value="NAD(P)-binding Rossmann-like Domain"/>
    <property type="match status" value="1"/>
</dbReference>
<organism evidence="2 3">
    <name type="scientific">Candidatus Woesebacteria bacterium GW2011_GWF1_46_13</name>
    <dbReference type="NCBI Taxonomy" id="1618602"/>
    <lineage>
        <taxon>Bacteria</taxon>
        <taxon>Candidatus Woeseibacteriota</taxon>
    </lineage>
</organism>
<feature type="domain" description="NAD-dependent epimerase/dehydratase" evidence="1">
    <location>
        <begin position="99"/>
        <end position="171"/>
    </location>
</feature>
<dbReference type="EMBL" id="LCLV01000010">
    <property type="protein sequence ID" value="KKU23632.1"/>
    <property type="molecule type" value="Genomic_DNA"/>
</dbReference>
<evidence type="ECO:0000313" key="3">
    <source>
        <dbReference type="Proteomes" id="UP000034643"/>
    </source>
</evidence>
<sequence length="243" mass="27492">MKDSNKLVCVLGHHGFIGGALTKKLIKTEHVIHVPSERCRIIYDFASPTHEGFETNIDYSFNTIIPRMVFLMRFCADRGIKYVYPSSALVYELDRPFRAFKEITEKMQKLFPVDCLALRIFPVYGVGETRTAIYQFCRDIKANKRPKVYGDGTQKRDFIYIDDVVDNIINLSNAQSGIRDIGAGKPYSLNKIVSFINEAANKNLKPVYVKPPAIYSAGISCNNPVRCKVSLKDGIKKVLASFH</sequence>
<dbReference type="Proteomes" id="UP000034643">
    <property type="component" value="Unassembled WGS sequence"/>
</dbReference>
<gene>
    <name evidence="2" type="ORF">UX34_C0010G0005</name>
</gene>
<dbReference type="PANTHER" id="PTHR43245">
    <property type="entry name" value="BIFUNCTIONAL POLYMYXIN RESISTANCE PROTEIN ARNA"/>
    <property type="match status" value="1"/>
</dbReference>
<dbReference type="InterPro" id="IPR036291">
    <property type="entry name" value="NAD(P)-bd_dom_sf"/>
</dbReference>
<protein>
    <submittedName>
        <fullName evidence="2">NDP-sugar epimerase</fullName>
    </submittedName>
</protein>